<keyword evidence="4" id="KW-1185">Reference proteome</keyword>
<dbReference type="InterPro" id="IPR036388">
    <property type="entry name" value="WH-like_DNA-bd_sf"/>
</dbReference>
<accession>A0A2W7QRA6</accession>
<dbReference type="GO" id="GO:0006355">
    <property type="term" value="P:regulation of DNA-templated transcription"/>
    <property type="evidence" value="ECO:0007669"/>
    <property type="project" value="UniProtKB-ARBA"/>
</dbReference>
<reference evidence="2 4" key="2">
    <citation type="submission" date="2019-08" db="EMBL/GenBank/DDBJ databases">
        <title>Genome of Algoriphagus ratkowskyi IC026.</title>
        <authorList>
            <person name="Bowman J.P."/>
        </authorList>
    </citation>
    <scope>NUCLEOTIDE SEQUENCE [LARGE SCALE GENOMIC DNA]</scope>
    <source>
        <strain evidence="2 4">IC026</strain>
    </source>
</reference>
<organism evidence="1 3">
    <name type="scientific">Algoriphagus ratkowskyi</name>
    <dbReference type="NCBI Taxonomy" id="57028"/>
    <lineage>
        <taxon>Bacteria</taxon>
        <taxon>Pseudomonadati</taxon>
        <taxon>Bacteroidota</taxon>
        <taxon>Cytophagia</taxon>
        <taxon>Cytophagales</taxon>
        <taxon>Cyclobacteriaceae</taxon>
        <taxon>Algoriphagus</taxon>
    </lineage>
</organism>
<name>A0A2W7QRA6_9BACT</name>
<dbReference type="Gene3D" id="1.10.10.10">
    <property type="entry name" value="Winged helix-like DNA-binding domain superfamily/Winged helix DNA-binding domain"/>
    <property type="match status" value="1"/>
</dbReference>
<dbReference type="EMBL" id="QKZU01000027">
    <property type="protein sequence ID" value="PZX49786.1"/>
    <property type="molecule type" value="Genomic_DNA"/>
</dbReference>
<proteinExistence type="predicted"/>
<dbReference type="Proteomes" id="UP000249115">
    <property type="component" value="Unassembled WGS sequence"/>
</dbReference>
<comment type="caution">
    <text evidence="1">The sequence shown here is derived from an EMBL/GenBank/DDBJ whole genome shotgun (WGS) entry which is preliminary data.</text>
</comment>
<dbReference type="AlphaFoldDB" id="A0A2W7QRA6"/>
<sequence length="168" mass="19075">MLESLVTSKTRIKLLLKFFSHANSGYLRALAKEFDESTNSVRVELNRLTEAGLLVSEEDGKTKLYKANQDHPFFTEITNMVSKFLGLDDLMERIVKRMGDVDKAYIIGDYAKGIDSGTVHMILIGKELDTKYLDFIREKTYEKVHRKVEVSILATDPGDIHGILVYGK</sequence>
<dbReference type="SUPFAM" id="SSF46785">
    <property type="entry name" value="Winged helix' DNA-binding domain"/>
    <property type="match status" value="1"/>
</dbReference>
<dbReference type="CDD" id="cd00090">
    <property type="entry name" value="HTH_ARSR"/>
    <property type="match status" value="1"/>
</dbReference>
<protein>
    <submittedName>
        <fullName evidence="1">PaaX-like protein</fullName>
    </submittedName>
    <submittedName>
        <fullName evidence="2">Winged helix-turn-helix transcriptional regulator</fullName>
    </submittedName>
</protein>
<dbReference type="InterPro" id="IPR011991">
    <property type="entry name" value="ArsR-like_HTH"/>
</dbReference>
<dbReference type="OrthoDB" id="9793352at2"/>
<reference evidence="1 3" key="1">
    <citation type="submission" date="2018-06" db="EMBL/GenBank/DDBJ databases">
        <title>Genomic Encyclopedia of Archaeal and Bacterial Type Strains, Phase II (KMG-II): from individual species to whole genera.</title>
        <authorList>
            <person name="Goeker M."/>
        </authorList>
    </citation>
    <scope>NUCLEOTIDE SEQUENCE [LARGE SCALE GENOMIC DNA]</scope>
    <source>
        <strain evidence="1 3">DSM 22686</strain>
    </source>
</reference>
<evidence type="ECO:0000313" key="3">
    <source>
        <dbReference type="Proteomes" id="UP000249115"/>
    </source>
</evidence>
<evidence type="ECO:0000313" key="2">
    <source>
        <dbReference type="EMBL" id="TXD75494.1"/>
    </source>
</evidence>
<dbReference type="EMBL" id="VORV01000025">
    <property type="protein sequence ID" value="TXD75494.1"/>
    <property type="molecule type" value="Genomic_DNA"/>
</dbReference>
<dbReference type="RefSeq" id="WP_086503335.1">
    <property type="nucleotide sequence ID" value="NZ_MSSV01000036.1"/>
</dbReference>
<evidence type="ECO:0000313" key="4">
    <source>
        <dbReference type="Proteomes" id="UP000321927"/>
    </source>
</evidence>
<gene>
    <name evidence="2" type="ORF">ESW18_20415</name>
    <name evidence="1" type="ORF">LV84_04178</name>
</gene>
<dbReference type="Proteomes" id="UP000321927">
    <property type="component" value="Unassembled WGS sequence"/>
</dbReference>
<evidence type="ECO:0000313" key="1">
    <source>
        <dbReference type="EMBL" id="PZX49786.1"/>
    </source>
</evidence>
<dbReference type="InterPro" id="IPR036390">
    <property type="entry name" value="WH_DNA-bd_sf"/>
</dbReference>